<dbReference type="InterPro" id="IPR002893">
    <property type="entry name" value="Znf_MYND"/>
</dbReference>
<dbReference type="PROSITE" id="PS01360">
    <property type="entry name" value="ZF_MYND_1"/>
    <property type="match status" value="1"/>
</dbReference>
<feature type="domain" description="MYND-type" evidence="5">
    <location>
        <begin position="48"/>
        <end position="89"/>
    </location>
</feature>
<dbReference type="EMBL" id="JARIHO010000036">
    <property type="protein sequence ID" value="KAJ7331011.1"/>
    <property type="molecule type" value="Genomic_DNA"/>
</dbReference>
<name>A0AAD6ZPV0_9AGAR</name>
<reference evidence="6" key="1">
    <citation type="submission" date="2023-03" db="EMBL/GenBank/DDBJ databases">
        <title>Massive genome expansion in bonnet fungi (Mycena s.s.) driven by repeated elements and novel gene families across ecological guilds.</title>
        <authorList>
            <consortium name="Lawrence Berkeley National Laboratory"/>
            <person name="Harder C.B."/>
            <person name="Miyauchi S."/>
            <person name="Viragh M."/>
            <person name="Kuo A."/>
            <person name="Thoen E."/>
            <person name="Andreopoulos B."/>
            <person name="Lu D."/>
            <person name="Skrede I."/>
            <person name="Drula E."/>
            <person name="Henrissat B."/>
            <person name="Morin E."/>
            <person name="Kohler A."/>
            <person name="Barry K."/>
            <person name="LaButti K."/>
            <person name="Morin E."/>
            <person name="Salamov A."/>
            <person name="Lipzen A."/>
            <person name="Mereny Z."/>
            <person name="Hegedus B."/>
            <person name="Baldrian P."/>
            <person name="Stursova M."/>
            <person name="Weitz H."/>
            <person name="Taylor A."/>
            <person name="Grigoriev I.V."/>
            <person name="Nagy L.G."/>
            <person name="Martin F."/>
            <person name="Kauserud H."/>
        </authorList>
    </citation>
    <scope>NUCLEOTIDE SEQUENCE</scope>
    <source>
        <strain evidence="6">CBHHK002</strain>
    </source>
</reference>
<gene>
    <name evidence="6" type="ORF">DFH08DRAFT_751029</name>
</gene>
<protein>
    <recommendedName>
        <fullName evidence="5">MYND-type domain-containing protein</fullName>
    </recommendedName>
</protein>
<dbReference type="PROSITE" id="PS50865">
    <property type="entry name" value="ZF_MYND_2"/>
    <property type="match status" value="1"/>
</dbReference>
<keyword evidence="7" id="KW-1185">Reference proteome</keyword>
<evidence type="ECO:0000256" key="1">
    <source>
        <dbReference type="ARBA" id="ARBA00022723"/>
    </source>
</evidence>
<evidence type="ECO:0000313" key="6">
    <source>
        <dbReference type="EMBL" id="KAJ7331011.1"/>
    </source>
</evidence>
<evidence type="ECO:0000313" key="7">
    <source>
        <dbReference type="Proteomes" id="UP001218218"/>
    </source>
</evidence>
<keyword evidence="2 4" id="KW-0863">Zinc-finger</keyword>
<evidence type="ECO:0000256" key="3">
    <source>
        <dbReference type="ARBA" id="ARBA00022833"/>
    </source>
</evidence>
<organism evidence="6 7">
    <name type="scientific">Mycena albidolilacea</name>
    <dbReference type="NCBI Taxonomy" id="1033008"/>
    <lineage>
        <taxon>Eukaryota</taxon>
        <taxon>Fungi</taxon>
        <taxon>Dikarya</taxon>
        <taxon>Basidiomycota</taxon>
        <taxon>Agaricomycotina</taxon>
        <taxon>Agaricomycetes</taxon>
        <taxon>Agaricomycetidae</taxon>
        <taxon>Agaricales</taxon>
        <taxon>Marasmiineae</taxon>
        <taxon>Mycenaceae</taxon>
        <taxon>Mycena</taxon>
    </lineage>
</organism>
<evidence type="ECO:0000256" key="2">
    <source>
        <dbReference type="ARBA" id="ARBA00022771"/>
    </source>
</evidence>
<accession>A0AAD6ZPV0</accession>
<comment type="caution">
    <text evidence="6">The sequence shown here is derived from an EMBL/GenBank/DDBJ whole genome shotgun (WGS) entry which is preliminary data.</text>
</comment>
<keyword evidence="3" id="KW-0862">Zinc</keyword>
<dbReference type="Gene3D" id="6.10.140.2220">
    <property type="match status" value="1"/>
</dbReference>
<dbReference type="Pfam" id="PF01753">
    <property type="entry name" value="zf-MYND"/>
    <property type="match status" value="1"/>
</dbReference>
<evidence type="ECO:0000259" key="5">
    <source>
        <dbReference type="PROSITE" id="PS50865"/>
    </source>
</evidence>
<dbReference type="SUPFAM" id="SSF144232">
    <property type="entry name" value="HIT/MYND zinc finger-like"/>
    <property type="match status" value="1"/>
</dbReference>
<evidence type="ECO:0000256" key="4">
    <source>
        <dbReference type="PROSITE-ProRule" id="PRU00134"/>
    </source>
</evidence>
<dbReference type="GO" id="GO:0008270">
    <property type="term" value="F:zinc ion binding"/>
    <property type="evidence" value="ECO:0007669"/>
    <property type="project" value="UniProtKB-KW"/>
</dbReference>
<proteinExistence type="predicted"/>
<sequence>MNAFDPNCPHCVAENVHGTLKSDAPPAPCRRHILSDPQETLRKKLTQCQYCFKSKGPDVVLQRCGGCEIELYCSQTCQRAAWKTHKPKCAINRAQSQLIGATGVNLLKSLRAFTGKHRPTISEVGVRALGVLGDPTRTERDVLLIALRPRLDSQRVETAFWVTAASVVPLSYFPTADEMRGQLTLAADANRRSGMAGALFVVLVDTGSGITNVVPVGFPEGPDNLEPLSTTWEEFLKRRLNAGLVV</sequence>
<dbReference type="AlphaFoldDB" id="A0AAD6ZPV0"/>
<keyword evidence="1" id="KW-0479">Metal-binding</keyword>
<dbReference type="Proteomes" id="UP001218218">
    <property type="component" value="Unassembled WGS sequence"/>
</dbReference>